<evidence type="ECO:0000313" key="6">
    <source>
        <dbReference type="Proteomes" id="UP001199106"/>
    </source>
</evidence>
<evidence type="ECO:0000256" key="1">
    <source>
        <dbReference type="ARBA" id="ARBA00022630"/>
    </source>
</evidence>
<sequence>MPSTKAPQLKVLINGAGIAGLTLAYWLARTPLNACITSIEIRGGAVSIVEKMGLLPRVLALNTTEEGTRLVNTSSKILAEFGKGENSFTFEYKILRADLCGLFLDASKDTKNVNYVYGDYVIAVQQTDKAVDVTFSSGKKDNFDLVVGADGSASRIRSLILDEETQKESDTKHWYWYNAPKGLGLMTRPHRDGKTIDVYMCITTPAHGHRNPLVEKSMNDGLEKQKEILYTYFNDAGWQAKRILAGVNECDDFYMSRAAYFKLPTWTNNRAVLLGDAAHATFGVGTTLAVEGAYLLAGELGKIQRSDEIPAALKRYEDTFSNIQGIDENLPPGFPQLAFPQTAWGIKVRDLLAWTIWKSRAYKLIPNDRDNSDESKLPKYEWVTV</sequence>
<accession>A0AAD4F8X8</accession>
<dbReference type="Gene3D" id="3.50.50.60">
    <property type="entry name" value="FAD/NAD(P)-binding domain"/>
    <property type="match status" value="1"/>
</dbReference>
<protein>
    <recommendedName>
        <fullName evidence="4">FAD-binding domain-containing protein</fullName>
    </recommendedName>
</protein>
<keyword evidence="1" id="KW-0285">Flavoprotein</keyword>
<dbReference type="SUPFAM" id="SSF51905">
    <property type="entry name" value="FAD/NAD(P)-binding domain"/>
    <property type="match status" value="1"/>
</dbReference>
<keyword evidence="3" id="KW-0560">Oxidoreductase</keyword>
<proteinExistence type="predicted"/>
<evidence type="ECO:0000259" key="4">
    <source>
        <dbReference type="Pfam" id="PF01494"/>
    </source>
</evidence>
<dbReference type="EMBL" id="JAANER010000010">
    <property type="protein sequence ID" value="KAG9185528.1"/>
    <property type="molecule type" value="Genomic_DNA"/>
</dbReference>
<dbReference type="PRINTS" id="PR00420">
    <property type="entry name" value="RNGMNOXGNASE"/>
</dbReference>
<dbReference type="PANTHER" id="PTHR46865:SF2">
    <property type="entry name" value="MONOOXYGENASE"/>
    <property type="match status" value="1"/>
</dbReference>
<name>A0AAD4F8X8_9PLEO</name>
<evidence type="ECO:0000313" key="5">
    <source>
        <dbReference type="EMBL" id="KAG9185528.1"/>
    </source>
</evidence>
<reference evidence="5" key="1">
    <citation type="submission" date="2021-07" db="EMBL/GenBank/DDBJ databases">
        <title>Genome Resource of American Ginseng Black Spot Pathogen Alternaria panax.</title>
        <authorList>
            <person name="Qiu C."/>
            <person name="Wang W."/>
            <person name="Liu Z."/>
        </authorList>
    </citation>
    <scope>NUCLEOTIDE SEQUENCE</scope>
    <source>
        <strain evidence="5">BNCC115425</strain>
    </source>
</reference>
<dbReference type="Pfam" id="PF01494">
    <property type="entry name" value="FAD_binding_3"/>
    <property type="match status" value="1"/>
</dbReference>
<dbReference type="GO" id="GO:0016491">
    <property type="term" value="F:oxidoreductase activity"/>
    <property type="evidence" value="ECO:0007669"/>
    <property type="project" value="UniProtKB-KW"/>
</dbReference>
<comment type="caution">
    <text evidence="5">The sequence shown here is derived from an EMBL/GenBank/DDBJ whole genome shotgun (WGS) entry which is preliminary data.</text>
</comment>
<feature type="domain" description="FAD-binding" evidence="4">
    <location>
        <begin position="9"/>
        <end position="318"/>
    </location>
</feature>
<dbReference type="Proteomes" id="UP001199106">
    <property type="component" value="Unassembled WGS sequence"/>
</dbReference>
<organism evidence="5 6">
    <name type="scientific">Alternaria panax</name>
    <dbReference type="NCBI Taxonomy" id="48097"/>
    <lineage>
        <taxon>Eukaryota</taxon>
        <taxon>Fungi</taxon>
        <taxon>Dikarya</taxon>
        <taxon>Ascomycota</taxon>
        <taxon>Pezizomycotina</taxon>
        <taxon>Dothideomycetes</taxon>
        <taxon>Pleosporomycetidae</taxon>
        <taxon>Pleosporales</taxon>
        <taxon>Pleosporineae</taxon>
        <taxon>Pleosporaceae</taxon>
        <taxon>Alternaria</taxon>
        <taxon>Alternaria sect. Panax</taxon>
    </lineage>
</organism>
<dbReference type="InterPro" id="IPR051704">
    <property type="entry name" value="FAD_aromatic-hydroxylase"/>
</dbReference>
<gene>
    <name evidence="5" type="ORF">G6011_06859</name>
</gene>
<dbReference type="PANTHER" id="PTHR46865">
    <property type="entry name" value="OXIDOREDUCTASE-RELATED"/>
    <property type="match status" value="1"/>
</dbReference>
<keyword evidence="6" id="KW-1185">Reference proteome</keyword>
<dbReference type="GO" id="GO:0071949">
    <property type="term" value="F:FAD binding"/>
    <property type="evidence" value="ECO:0007669"/>
    <property type="project" value="InterPro"/>
</dbReference>
<dbReference type="InterPro" id="IPR002938">
    <property type="entry name" value="FAD-bd"/>
</dbReference>
<keyword evidence="2" id="KW-0274">FAD</keyword>
<dbReference type="AlphaFoldDB" id="A0AAD4F8X8"/>
<dbReference type="InterPro" id="IPR036188">
    <property type="entry name" value="FAD/NAD-bd_sf"/>
</dbReference>
<evidence type="ECO:0000256" key="3">
    <source>
        <dbReference type="ARBA" id="ARBA00023002"/>
    </source>
</evidence>
<evidence type="ECO:0000256" key="2">
    <source>
        <dbReference type="ARBA" id="ARBA00022827"/>
    </source>
</evidence>